<gene>
    <name evidence="2" type="ORF">CP977_05830</name>
</gene>
<protein>
    <submittedName>
        <fullName evidence="2">Uncharacterized protein</fullName>
    </submittedName>
</protein>
<proteinExistence type="predicted"/>
<dbReference type="GeneID" id="95453287"/>
<evidence type="ECO:0000256" key="1">
    <source>
        <dbReference type="SAM" id="Phobius"/>
    </source>
</evidence>
<accession>A0ABX6B8T9</accession>
<feature type="transmembrane region" description="Helical" evidence="1">
    <location>
        <begin position="12"/>
        <end position="36"/>
    </location>
</feature>
<organism evidence="2 3">
    <name type="scientific">Streptomyces cinereoruber</name>
    <dbReference type="NCBI Taxonomy" id="67260"/>
    <lineage>
        <taxon>Bacteria</taxon>
        <taxon>Bacillati</taxon>
        <taxon>Actinomycetota</taxon>
        <taxon>Actinomycetes</taxon>
        <taxon>Kitasatosporales</taxon>
        <taxon>Streptomycetaceae</taxon>
        <taxon>Streptomyces</taxon>
    </lineage>
</organism>
<evidence type="ECO:0000313" key="2">
    <source>
        <dbReference type="EMBL" id="QEV31738.1"/>
    </source>
</evidence>
<dbReference type="RefSeq" id="WP_152369733.1">
    <property type="nucleotide sequence ID" value="NZ_BMSJ01000018.1"/>
</dbReference>
<evidence type="ECO:0000313" key="3">
    <source>
        <dbReference type="Proteomes" id="UP000326029"/>
    </source>
</evidence>
<keyword evidence="3" id="KW-1185">Reference proteome</keyword>
<reference evidence="2 3" key="1">
    <citation type="submission" date="2017-09" db="EMBL/GenBank/DDBJ databases">
        <authorList>
            <person name="Lee N."/>
            <person name="Cho B.-K."/>
        </authorList>
    </citation>
    <scope>NUCLEOTIDE SEQUENCE [LARGE SCALE GENOMIC DNA]</scope>
    <source>
        <strain evidence="2 3">ATCC 19740</strain>
    </source>
</reference>
<name>A0ABX6B8T9_9ACTN</name>
<keyword evidence="1" id="KW-0812">Transmembrane</keyword>
<sequence>MMFGYADDWWVLFLYPVLLWVPFGPFLMGAAGAWCAARPGWRPRLWSVLLPLVPVGVSAAVMVLPLDQEKRTEDLVGYATVHIGGITLLPWLLGYGTTRLVRAARARRERRRGSGGGGS</sequence>
<feature type="transmembrane region" description="Helical" evidence="1">
    <location>
        <begin position="78"/>
        <end position="101"/>
    </location>
</feature>
<dbReference type="EMBL" id="CP023693">
    <property type="protein sequence ID" value="QEV31738.1"/>
    <property type="molecule type" value="Genomic_DNA"/>
</dbReference>
<keyword evidence="1" id="KW-0472">Membrane</keyword>
<feature type="transmembrane region" description="Helical" evidence="1">
    <location>
        <begin position="48"/>
        <end position="66"/>
    </location>
</feature>
<keyword evidence="1" id="KW-1133">Transmembrane helix</keyword>
<dbReference type="Proteomes" id="UP000326029">
    <property type="component" value="Chromosome"/>
</dbReference>